<organism evidence="4 5">
    <name type="scientific">Orbilia oligospora</name>
    <name type="common">Nematode-trapping fungus</name>
    <name type="synonym">Arthrobotrys oligospora</name>
    <dbReference type="NCBI Taxonomy" id="2813651"/>
    <lineage>
        <taxon>Eukaryota</taxon>
        <taxon>Fungi</taxon>
        <taxon>Dikarya</taxon>
        <taxon>Ascomycota</taxon>
        <taxon>Pezizomycotina</taxon>
        <taxon>Orbiliomycetes</taxon>
        <taxon>Orbiliales</taxon>
        <taxon>Orbiliaceae</taxon>
        <taxon>Orbilia</taxon>
    </lineage>
</organism>
<dbReference type="InterPro" id="IPR008030">
    <property type="entry name" value="NmrA-like"/>
</dbReference>
<dbReference type="EMBL" id="WIWT01000088">
    <property type="protein sequence ID" value="KAF3202440.1"/>
    <property type="molecule type" value="Genomic_DNA"/>
</dbReference>
<sequence>MILVTPPFQQLNTLNALVFSINIFLANNSEPINSRPIARLSGGDLKIGQGSLSRRGLFYQFEYEIMTRTILITGVTGQQGGSLLKALQSNPDASSLSIRAIVRDPTAASQKLSSKSNSNLTFHKANLTDKSSLIPALTDVDTAFLFTIPQPNAEAEITQGKAFIDAAKETGLKYIIFSSVGSAERNTGIPHFDSKRVVEKYIIESGIPYTFIRPVAFMDNFPVDGGVGRFFALGLFNTALAGKRLQLIAAKDIGEFAAKAALNPEKWKGREFELAGDELSLPEVLDVYEKVQGTRPWSVWLPYFALKLMLPVDFFLMFKFFYDDGYKANIPDLKKEYPGLQTFEDFLREKAKSKDKTA</sequence>
<reference evidence="4" key="1">
    <citation type="submission" date="2019-06" db="EMBL/GenBank/DDBJ databases">
        <authorList>
            <person name="Palmer J.M."/>
        </authorList>
    </citation>
    <scope>NUCLEOTIDE SEQUENCE</scope>
    <source>
        <strain evidence="4">TWF679</strain>
    </source>
</reference>
<dbReference type="Gene3D" id="3.90.25.10">
    <property type="entry name" value="UDP-galactose 4-epimerase, domain 1"/>
    <property type="match status" value="1"/>
</dbReference>
<dbReference type="OrthoDB" id="419598at2759"/>
<dbReference type="AlphaFoldDB" id="A0A8H8UZF2"/>
<keyword evidence="2" id="KW-0521">NADP</keyword>
<dbReference type="Proteomes" id="UP000614610">
    <property type="component" value="Unassembled WGS sequence"/>
</dbReference>
<dbReference type="Pfam" id="PF05368">
    <property type="entry name" value="NmrA"/>
    <property type="match status" value="1"/>
</dbReference>
<dbReference type="InterPro" id="IPR051164">
    <property type="entry name" value="NmrA-like_oxidored"/>
</dbReference>
<evidence type="ECO:0000259" key="3">
    <source>
        <dbReference type="Pfam" id="PF05368"/>
    </source>
</evidence>
<dbReference type="PANTHER" id="PTHR42748">
    <property type="entry name" value="NITROGEN METABOLITE REPRESSION PROTEIN NMRA FAMILY MEMBER"/>
    <property type="match status" value="1"/>
</dbReference>
<comment type="similarity">
    <text evidence="1">Belongs to the NmrA-type oxidoreductase family.</text>
</comment>
<gene>
    <name evidence="4" type="ORF">TWF679_010834</name>
</gene>
<comment type="caution">
    <text evidence="4">The sequence shown here is derived from an EMBL/GenBank/DDBJ whole genome shotgun (WGS) entry which is preliminary data.</text>
</comment>
<feature type="domain" description="NmrA-like" evidence="3">
    <location>
        <begin position="66"/>
        <end position="323"/>
    </location>
</feature>
<protein>
    <recommendedName>
        <fullName evidence="3">NmrA-like domain-containing protein</fullName>
    </recommendedName>
</protein>
<evidence type="ECO:0000256" key="2">
    <source>
        <dbReference type="ARBA" id="ARBA00022857"/>
    </source>
</evidence>
<name>A0A8H8UZF2_ORBOL</name>
<dbReference type="SUPFAM" id="SSF51735">
    <property type="entry name" value="NAD(P)-binding Rossmann-fold domains"/>
    <property type="match status" value="1"/>
</dbReference>
<dbReference type="InterPro" id="IPR036291">
    <property type="entry name" value="NAD(P)-bd_dom_sf"/>
</dbReference>
<evidence type="ECO:0000313" key="5">
    <source>
        <dbReference type="Proteomes" id="UP000614610"/>
    </source>
</evidence>
<dbReference type="PANTHER" id="PTHR42748:SF7">
    <property type="entry name" value="NMRA LIKE REDOX SENSOR 1-RELATED"/>
    <property type="match status" value="1"/>
</dbReference>
<dbReference type="GO" id="GO:0005634">
    <property type="term" value="C:nucleus"/>
    <property type="evidence" value="ECO:0007669"/>
    <property type="project" value="TreeGrafter"/>
</dbReference>
<proteinExistence type="inferred from homology"/>
<evidence type="ECO:0000256" key="1">
    <source>
        <dbReference type="ARBA" id="ARBA00006328"/>
    </source>
</evidence>
<accession>A0A8H8UZF2</accession>
<dbReference type="CDD" id="cd05251">
    <property type="entry name" value="NmrA_like_SDR_a"/>
    <property type="match status" value="1"/>
</dbReference>
<dbReference type="Gene3D" id="3.40.50.720">
    <property type="entry name" value="NAD(P)-binding Rossmann-like Domain"/>
    <property type="match status" value="1"/>
</dbReference>
<evidence type="ECO:0000313" key="4">
    <source>
        <dbReference type="EMBL" id="KAF3202440.1"/>
    </source>
</evidence>